<keyword evidence="3" id="KW-1185">Reference proteome</keyword>
<reference evidence="3" key="1">
    <citation type="journal article" date="2019" name="Int. J. Syst. Evol. Microbiol.">
        <title>The Global Catalogue of Microorganisms (GCM) 10K type strain sequencing project: providing services to taxonomists for standard genome sequencing and annotation.</title>
        <authorList>
            <consortium name="The Broad Institute Genomics Platform"/>
            <consortium name="The Broad Institute Genome Sequencing Center for Infectious Disease"/>
            <person name="Wu L."/>
            <person name="Ma J."/>
        </authorList>
    </citation>
    <scope>NUCLEOTIDE SEQUENCE [LARGE SCALE GENOMIC DNA]</scope>
    <source>
        <strain evidence="3">CGMCC 1.12750</strain>
    </source>
</reference>
<feature type="domain" description="GAF" evidence="1">
    <location>
        <begin position="7"/>
        <end position="138"/>
    </location>
</feature>
<evidence type="ECO:0000313" key="3">
    <source>
        <dbReference type="Proteomes" id="UP001596516"/>
    </source>
</evidence>
<dbReference type="Pfam" id="PF01590">
    <property type="entry name" value="GAF"/>
    <property type="match status" value="1"/>
</dbReference>
<dbReference type="Gene3D" id="3.30.450.40">
    <property type="match status" value="1"/>
</dbReference>
<evidence type="ECO:0000313" key="2">
    <source>
        <dbReference type="EMBL" id="MFC7704518.1"/>
    </source>
</evidence>
<dbReference type="Proteomes" id="UP001596516">
    <property type="component" value="Unassembled WGS sequence"/>
</dbReference>
<evidence type="ECO:0000259" key="1">
    <source>
        <dbReference type="Pfam" id="PF01590"/>
    </source>
</evidence>
<gene>
    <name evidence="2" type="ORF">ACFQXB_09955</name>
</gene>
<proteinExistence type="predicted"/>
<dbReference type="InterPro" id="IPR003018">
    <property type="entry name" value="GAF"/>
</dbReference>
<comment type="caution">
    <text evidence="2">The sequence shown here is derived from an EMBL/GenBank/DDBJ whole genome shotgun (WGS) entry which is preliminary data.</text>
</comment>
<name>A0ABW2UJY1_9RHOB</name>
<organism evidence="2 3">
    <name type="scientific">Plastorhodobacter daqingensis</name>
    <dbReference type="NCBI Taxonomy" id="1387281"/>
    <lineage>
        <taxon>Bacteria</taxon>
        <taxon>Pseudomonadati</taxon>
        <taxon>Pseudomonadota</taxon>
        <taxon>Alphaproteobacteria</taxon>
        <taxon>Rhodobacterales</taxon>
        <taxon>Paracoccaceae</taxon>
        <taxon>Plastorhodobacter</taxon>
    </lineage>
</organism>
<protein>
    <submittedName>
        <fullName evidence="2">GAF domain-containing protein</fullName>
    </submittedName>
</protein>
<sequence>MTTQEPDAVFAALHRAAEQSCGARLFTVTVLDPVAGLARRAYTSHPAEYPTSGTKPMRNDAWTDRVIGEGKSFVANSTPEFAIFFGDHALINSLGCEAAMNIPVADDTGRVVGTVNVLDAAGHFTPDRVTRLEALVAEFRATLLAAIAKVPLA</sequence>
<dbReference type="InterPro" id="IPR029016">
    <property type="entry name" value="GAF-like_dom_sf"/>
</dbReference>
<dbReference type="RefSeq" id="WP_377402942.1">
    <property type="nucleotide sequence ID" value="NZ_JBHTFQ010000005.1"/>
</dbReference>
<dbReference type="EMBL" id="JBHTFQ010000005">
    <property type="protein sequence ID" value="MFC7704518.1"/>
    <property type="molecule type" value="Genomic_DNA"/>
</dbReference>
<accession>A0ABW2UJY1</accession>
<dbReference type="SUPFAM" id="SSF55781">
    <property type="entry name" value="GAF domain-like"/>
    <property type="match status" value="1"/>
</dbReference>